<name>A0ABR4BSI9_9HELO</name>
<reference evidence="2 3" key="1">
    <citation type="journal article" date="2024" name="Commun. Biol.">
        <title>Comparative genomic analysis of thermophilic fungi reveals convergent evolutionary adaptations and gene losses.</title>
        <authorList>
            <person name="Steindorff A.S."/>
            <person name="Aguilar-Pontes M.V."/>
            <person name="Robinson A.J."/>
            <person name="Andreopoulos B."/>
            <person name="LaButti K."/>
            <person name="Kuo A."/>
            <person name="Mondo S."/>
            <person name="Riley R."/>
            <person name="Otillar R."/>
            <person name="Haridas S."/>
            <person name="Lipzen A."/>
            <person name="Grimwood J."/>
            <person name="Schmutz J."/>
            <person name="Clum A."/>
            <person name="Reid I.D."/>
            <person name="Moisan M.C."/>
            <person name="Butler G."/>
            <person name="Nguyen T.T.M."/>
            <person name="Dewar K."/>
            <person name="Conant G."/>
            <person name="Drula E."/>
            <person name="Henrissat B."/>
            <person name="Hansel C."/>
            <person name="Singer S."/>
            <person name="Hutchinson M.I."/>
            <person name="de Vries R.P."/>
            <person name="Natvig D.O."/>
            <person name="Powell A.J."/>
            <person name="Tsang A."/>
            <person name="Grigoriev I.V."/>
        </authorList>
    </citation>
    <scope>NUCLEOTIDE SEQUENCE [LARGE SCALE GENOMIC DNA]</scope>
    <source>
        <strain evidence="2 3">CBS 494.80</strain>
    </source>
</reference>
<feature type="region of interest" description="Disordered" evidence="1">
    <location>
        <begin position="1"/>
        <end position="52"/>
    </location>
</feature>
<feature type="compositionally biased region" description="Polar residues" evidence="1">
    <location>
        <begin position="1"/>
        <end position="12"/>
    </location>
</feature>
<keyword evidence="3" id="KW-1185">Reference proteome</keyword>
<feature type="compositionally biased region" description="Low complexity" evidence="1">
    <location>
        <begin position="30"/>
        <end position="46"/>
    </location>
</feature>
<evidence type="ECO:0000313" key="3">
    <source>
        <dbReference type="Proteomes" id="UP001595075"/>
    </source>
</evidence>
<sequence>MTSDQDTPSSIPSMDPTSQPLSTPPPSLPAQPDESSSSVIILASESTPAFPPTEEEARLSLGNLNLEPLRPKKLLPIIPASTLLQPQAVHLLPAEVNAKALETATTPHGCADDHKTTSKFTETLEKIMTEIHHIPISQNPLYTPATPIHTPVAFGKEHVVPPPEISFSRKMCEVCHKIHDVPDDDLEDREAFDMHRFECTIPKSKEKLVKDVWLESETEEPCPQCVVEGIVDGYGCVGCTPCVLCRRIGFIGVNVGLLAMIL</sequence>
<dbReference type="Proteomes" id="UP001595075">
    <property type="component" value="Unassembled WGS sequence"/>
</dbReference>
<organism evidence="2 3">
    <name type="scientific">Oculimacula yallundae</name>
    <dbReference type="NCBI Taxonomy" id="86028"/>
    <lineage>
        <taxon>Eukaryota</taxon>
        <taxon>Fungi</taxon>
        <taxon>Dikarya</taxon>
        <taxon>Ascomycota</taxon>
        <taxon>Pezizomycotina</taxon>
        <taxon>Leotiomycetes</taxon>
        <taxon>Helotiales</taxon>
        <taxon>Ploettnerulaceae</taxon>
        <taxon>Oculimacula</taxon>
    </lineage>
</organism>
<evidence type="ECO:0000313" key="2">
    <source>
        <dbReference type="EMBL" id="KAL2060570.1"/>
    </source>
</evidence>
<dbReference type="EMBL" id="JAZHXI010000021">
    <property type="protein sequence ID" value="KAL2060570.1"/>
    <property type="molecule type" value="Genomic_DNA"/>
</dbReference>
<evidence type="ECO:0000256" key="1">
    <source>
        <dbReference type="SAM" id="MobiDB-lite"/>
    </source>
</evidence>
<gene>
    <name evidence="2" type="ORF">VTL71DRAFT_9211</name>
</gene>
<proteinExistence type="predicted"/>
<protein>
    <submittedName>
        <fullName evidence="2">Uncharacterized protein</fullName>
    </submittedName>
</protein>
<accession>A0ABR4BSI9</accession>
<comment type="caution">
    <text evidence="2">The sequence shown here is derived from an EMBL/GenBank/DDBJ whole genome shotgun (WGS) entry which is preliminary data.</text>
</comment>